<dbReference type="STRING" id="929556.Solca_3968"/>
<dbReference type="OrthoDB" id="1114958at2"/>
<evidence type="ECO:0008006" key="3">
    <source>
        <dbReference type="Google" id="ProtNLM"/>
    </source>
</evidence>
<dbReference type="Proteomes" id="UP000007590">
    <property type="component" value="Chromosome"/>
</dbReference>
<dbReference type="HOGENOM" id="CLU_894000_0_0_10"/>
<proteinExistence type="predicted"/>
<evidence type="ECO:0000313" key="1">
    <source>
        <dbReference type="EMBL" id="AFD08961.1"/>
    </source>
</evidence>
<organism evidence="1 2">
    <name type="scientific">Solitalea canadensis (strain ATCC 29591 / DSM 3403 / JCM 21819 / LMG 8368 / NBRC 15130 / NCIMB 12057 / USAM 9D)</name>
    <name type="common">Flexibacter canadensis</name>
    <dbReference type="NCBI Taxonomy" id="929556"/>
    <lineage>
        <taxon>Bacteria</taxon>
        <taxon>Pseudomonadati</taxon>
        <taxon>Bacteroidota</taxon>
        <taxon>Sphingobacteriia</taxon>
        <taxon>Sphingobacteriales</taxon>
        <taxon>Sphingobacteriaceae</taxon>
        <taxon>Solitalea</taxon>
    </lineage>
</organism>
<sequence length="311" mass="35241">MTSKRLLAITLLSVALVNGACKKEEIIRESATSVQTLEQNNLASAISITKYKVVGESLIKVANYKVPDSLVKYQNDEYTHQKMWQYFTTLIPAEYRTRIKQFDIVYGNQKVTGYVSPLSNKLNEWKLALAIEYSGDLNKINLRNQGFAYTVIHELGHVLTLNEEQLDPSTSSENCKTFRLSEGCPRDKSYIFNQYKLGWTDILAENTLISADDDDALAGFYNKYQDRFVTPYAATNVVEDIAETFTSFVLYSKPNGNTIREQKVKLMYTEPALVELRNSIRTNPSVLALTPAKILQLSKEFANSRGKVIIE</sequence>
<evidence type="ECO:0000313" key="2">
    <source>
        <dbReference type="Proteomes" id="UP000007590"/>
    </source>
</evidence>
<dbReference type="KEGG" id="scn:Solca_3968"/>
<name>H8KM39_SOLCM</name>
<dbReference type="RefSeq" id="WP_014682184.1">
    <property type="nucleotide sequence ID" value="NC_017770.1"/>
</dbReference>
<keyword evidence="2" id="KW-1185">Reference proteome</keyword>
<dbReference type="SUPFAM" id="SSF55486">
    <property type="entry name" value="Metalloproteases ('zincins'), catalytic domain"/>
    <property type="match status" value="1"/>
</dbReference>
<dbReference type="EMBL" id="CP003349">
    <property type="protein sequence ID" value="AFD08961.1"/>
    <property type="molecule type" value="Genomic_DNA"/>
</dbReference>
<protein>
    <recommendedName>
        <fullName evidence="3">Substrate import-associated zinc metallohydrolase lipoprotein</fullName>
    </recommendedName>
</protein>
<reference evidence="1" key="1">
    <citation type="submission" date="2012-02" db="EMBL/GenBank/DDBJ databases">
        <title>The complete genome of Solitalea canadensis DSM 3403.</title>
        <authorList>
            <consortium name="US DOE Joint Genome Institute (JGI-PGF)"/>
            <person name="Lucas S."/>
            <person name="Copeland A."/>
            <person name="Lapidus A."/>
            <person name="Glavina del Rio T."/>
            <person name="Dalin E."/>
            <person name="Tice H."/>
            <person name="Bruce D."/>
            <person name="Goodwin L."/>
            <person name="Pitluck S."/>
            <person name="Peters L."/>
            <person name="Ovchinnikova G."/>
            <person name="Lu M."/>
            <person name="Kyrpides N."/>
            <person name="Mavromatis K."/>
            <person name="Ivanova N."/>
            <person name="Brettin T."/>
            <person name="Detter J.C."/>
            <person name="Han C."/>
            <person name="Larimer F."/>
            <person name="Land M."/>
            <person name="Hauser L."/>
            <person name="Markowitz V."/>
            <person name="Cheng J.-F."/>
            <person name="Hugenholtz P."/>
            <person name="Woyke T."/>
            <person name="Wu D."/>
            <person name="Spring S."/>
            <person name="Schroeder M."/>
            <person name="Kopitz M."/>
            <person name="Brambilla E."/>
            <person name="Klenk H.-P."/>
            <person name="Eisen J.A."/>
        </authorList>
    </citation>
    <scope>NUCLEOTIDE SEQUENCE</scope>
    <source>
        <strain evidence="1">DSM 3403</strain>
    </source>
</reference>
<accession>H8KM39</accession>
<gene>
    <name evidence="1" type="ordered locus">Solca_3968</name>
</gene>
<dbReference type="eggNOG" id="ENOG5032S5K">
    <property type="taxonomic scope" value="Bacteria"/>
</dbReference>
<dbReference type="AlphaFoldDB" id="H8KM39"/>